<protein>
    <recommendedName>
        <fullName evidence="4">UrcA family protein</fullName>
    </recommendedName>
</protein>
<evidence type="ECO:0008006" key="4">
    <source>
        <dbReference type="Google" id="ProtNLM"/>
    </source>
</evidence>
<dbReference type="AlphaFoldDB" id="A0A1T4KBE2"/>
<evidence type="ECO:0000256" key="1">
    <source>
        <dbReference type="SAM" id="SignalP"/>
    </source>
</evidence>
<reference evidence="3" key="1">
    <citation type="submission" date="2017-02" db="EMBL/GenBank/DDBJ databases">
        <authorList>
            <person name="Varghese N."/>
            <person name="Submissions S."/>
        </authorList>
    </citation>
    <scope>NUCLEOTIDE SEQUENCE [LARGE SCALE GENOMIC DNA]</scope>
    <source>
        <strain evidence="3">ATCC 27094</strain>
    </source>
</reference>
<accession>A0A1T4KBE2</accession>
<keyword evidence="1" id="KW-0732">Signal</keyword>
<organism evidence="2 3">
    <name type="scientific">Enhydrobacter aerosaccus</name>
    <dbReference type="NCBI Taxonomy" id="225324"/>
    <lineage>
        <taxon>Bacteria</taxon>
        <taxon>Pseudomonadati</taxon>
        <taxon>Pseudomonadota</taxon>
        <taxon>Alphaproteobacteria</taxon>
        <taxon>Hyphomicrobiales</taxon>
        <taxon>Enhydrobacter</taxon>
    </lineage>
</organism>
<dbReference type="RefSeq" id="WP_085932552.1">
    <property type="nucleotide sequence ID" value="NZ_FUWJ01000001.1"/>
</dbReference>
<proteinExistence type="predicted"/>
<evidence type="ECO:0000313" key="3">
    <source>
        <dbReference type="Proteomes" id="UP000190092"/>
    </source>
</evidence>
<keyword evidence="3" id="KW-1185">Reference proteome</keyword>
<evidence type="ECO:0000313" key="2">
    <source>
        <dbReference type="EMBL" id="SJZ39754.1"/>
    </source>
</evidence>
<sequence>MRFLSSTAVLAVLCVAACAPAYEDGHLSRAINQQRVIRDNCLSTEAVSLDDRRSPAEAIGRAAASACTAQNDKLIQLMSTMDRSGELHITDAVRKDAVVKATSYVLNARAQAR</sequence>
<gene>
    <name evidence="2" type="ORF">SAMN02745126_00868</name>
</gene>
<dbReference type="EMBL" id="FUWJ01000001">
    <property type="protein sequence ID" value="SJZ39754.1"/>
    <property type="molecule type" value="Genomic_DNA"/>
</dbReference>
<feature type="signal peptide" evidence="1">
    <location>
        <begin position="1"/>
        <end position="21"/>
    </location>
</feature>
<name>A0A1T4KBE2_9HYPH</name>
<dbReference type="Proteomes" id="UP000190092">
    <property type="component" value="Unassembled WGS sequence"/>
</dbReference>
<feature type="chain" id="PRO_5012120186" description="UrcA family protein" evidence="1">
    <location>
        <begin position="22"/>
        <end position="113"/>
    </location>
</feature>